<keyword evidence="5 8" id="KW-1133">Transmembrane helix</keyword>
<dbReference type="PROSITE" id="PS01246">
    <property type="entry name" value="UPF0003"/>
    <property type="match status" value="1"/>
</dbReference>
<evidence type="ECO:0000313" key="11">
    <source>
        <dbReference type="EMBL" id="RKQ84603.1"/>
    </source>
</evidence>
<name>A0A660KUE4_9BACL</name>
<evidence type="ECO:0000256" key="2">
    <source>
        <dbReference type="ARBA" id="ARBA00008017"/>
    </source>
</evidence>
<feature type="transmembrane region" description="Helical" evidence="8">
    <location>
        <begin position="21"/>
        <end position="39"/>
    </location>
</feature>
<evidence type="ECO:0000256" key="1">
    <source>
        <dbReference type="ARBA" id="ARBA00004651"/>
    </source>
</evidence>
<dbReference type="GO" id="GO:0005886">
    <property type="term" value="C:plasma membrane"/>
    <property type="evidence" value="ECO:0007669"/>
    <property type="project" value="UniProtKB-SubCell"/>
</dbReference>
<organism evidence="11 12">
    <name type="scientific">Brockia lithotrophica</name>
    <dbReference type="NCBI Taxonomy" id="933949"/>
    <lineage>
        <taxon>Bacteria</taxon>
        <taxon>Bacillati</taxon>
        <taxon>Bacillota</taxon>
        <taxon>Bacilli</taxon>
        <taxon>Bacillales</taxon>
        <taxon>Bacillales Family X. Incertae Sedis</taxon>
        <taxon>Brockia</taxon>
    </lineage>
</organism>
<keyword evidence="6 8" id="KW-0472">Membrane</keyword>
<keyword evidence="3" id="KW-1003">Cell membrane</keyword>
<evidence type="ECO:0000256" key="7">
    <source>
        <dbReference type="SAM" id="MobiDB-lite"/>
    </source>
</evidence>
<dbReference type="InterPro" id="IPR010920">
    <property type="entry name" value="LSM_dom_sf"/>
</dbReference>
<dbReference type="Pfam" id="PF00924">
    <property type="entry name" value="MS_channel_2nd"/>
    <property type="match status" value="1"/>
</dbReference>
<evidence type="ECO:0000256" key="4">
    <source>
        <dbReference type="ARBA" id="ARBA00022692"/>
    </source>
</evidence>
<evidence type="ECO:0000256" key="6">
    <source>
        <dbReference type="ARBA" id="ARBA00023136"/>
    </source>
</evidence>
<dbReference type="PANTHER" id="PTHR30566:SF5">
    <property type="entry name" value="MECHANOSENSITIVE ION CHANNEL PROTEIN 1, MITOCHONDRIAL-RELATED"/>
    <property type="match status" value="1"/>
</dbReference>
<dbReference type="EMBL" id="RBIJ01000003">
    <property type="protein sequence ID" value="RKQ84603.1"/>
    <property type="molecule type" value="Genomic_DNA"/>
</dbReference>
<comment type="subcellular location">
    <subcellularLocation>
        <location evidence="1">Cell membrane</location>
        <topology evidence="1">Multi-pass membrane protein</topology>
    </subcellularLocation>
</comment>
<sequence length="329" mass="36211">MANPQETSSPLRSLVARAFRGPALALVLLAGAAVFLSFFEPGLWLHPYVRGSFRVLTIVFVFWGLYAFAGLVPLWERILHLGITEEEKAHRALLVPILSWTTRLFLAFVGTGMVLQEFGYRIDTLVAGLGLGGLAVSLAARDTLANYFGGIVLIGERTFAVGDWIEFGDVAGTVETMNFRSTKIRAQDDTLVTVPNAVLAQANIKNWGRVRHRMVRYTLSLPTTLAASDVRAFLAELEDLLRRDPNVLDEGRILGVESLDGGRIAVHVRFYVRTADFSQWFAYRSEHFLILGELLRKFGVSAQPPLQEVLLTEGGQNPSPGGASSPREA</sequence>
<feature type="domain" description="Mechanosensitive ion channel transmembrane helices 2/3" evidence="10">
    <location>
        <begin position="102"/>
        <end position="140"/>
    </location>
</feature>
<keyword evidence="12" id="KW-1185">Reference proteome</keyword>
<dbReference type="RefSeq" id="WP_121444361.1">
    <property type="nucleotide sequence ID" value="NZ_RBIJ01000003.1"/>
</dbReference>
<comment type="caution">
    <text evidence="11">The sequence shown here is derived from an EMBL/GenBank/DDBJ whole genome shotgun (WGS) entry which is preliminary data.</text>
</comment>
<dbReference type="InterPro" id="IPR023408">
    <property type="entry name" value="MscS_beta-dom_sf"/>
</dbReference>
<dbReference type="GO" id="GO:0055085">
    <property type="term" value="P:transmembrane transport"/>
    <property type="evidence" value="ECO:0007669"/>
    <property type="project" value="InterPro"/>
</dbReference>
<evidence type="ECO:0000256" key="8">
    <source>
        <dbReference type="SAM" id="Phobius"/>
    </source>
</evidence>
<dbReference type="PANTHER" id="PTHR30566">
    <property type="entry name" value="YNAI-RELATED MECHANOSENSITIVE ION CHANNEL"/>
    <property type="match status" value="1"/>
</dbReference>
<dbReference type="InterPro" id="IPR006686">
    <property type="entry name" value="MscS_channel_CS"/>
</dbReference>
<evidence type="ECO:0000259" key="10">
    <source>
        <dbReference type="Pfam" id="PF21088"/>
    </source>
</evidence>
<protein>
    <submittedName>
        <fullName evidence="11">MscS family membrane protein</fullName>
    </submittedName>
</protein>
<comment type="similarity">
    <text evidence="2">Belongs to the MscS (TC 1.A.23) family.</text>
</comment>
<dbReference type="Gene3D" id="2.30.30.60">
    <property type="match status" value="1"/>
</dbReference>
<keyword evidence="4 8" id="KW-0812">Transmembrane</keyword>
<dbReference type="InterPro" id="IPR011014">
    <property type="entry name" value="MscS_channel_TM-2"/>
</dbReference>
<dbReference type="Pfam" id="PF21088">
    <property type="entry name" value="MS_channel_1st"/>
    <property type="match status" value="1"/>
</dbReference>
<evidence type="ECO:0000259" key="9">
    <source>
        <dbReference type="Pfam" id="PF00924"/>
    </source>
</evidence>
<evidence type="ECO:0000256" key="5">
    <source>
        <dbReference type="ARBA" id="ARBA00022989"/>
    </source>
</evidence>
<reference evidence="11 12" key="1">
    <citation type="submission" date="2018-10" db="EMBL/GenBank/DDBJ databases">
        <title>Genomic Encyclopedia of Type Strains, Phase IV (KMG-IV): sequencing the most valuable type-strain genomes for metagenomic binning, comparative biology and taxonomic classification.</title>
        <authorList>
            <person name="Goeker M."/>
        </authorList>
    </citation>
    <scope>NUCLEOTIDE SEQUENCE [LARGE SCALE GENOMIC DNA]</scope>
    <source>
        <strain evidence="11 12">DSM 22653</strain>
    </source>
</reference>
<dbReference type="AlphaFoldDB" id="A0A660KUE4"/>
<feature type="transmembrane region" description="Helical" evidence="8">
    <location>
        <begin position="51"/>
        <end position="72"/>
    </location>
</feature>
<evidence type="ECO:0000313" key="12">
    <source>
        <dbReference type="Proteomes" id="UP000267019"/>
    </source>
</evidence>
<dbReference type="Gene3D" id="1.10.287.1260">
    <property type="match status" value="1"/>
</dbReference>
<feature type="region of interest" description="Disordered" evidence="7">
    <location>
        <begin position="310"/>
        <end position="329"/>
    </location>
</feature>
<dbReference type="OrthoDB" id="9809206at2"/>
<proteinExistence type="inferred from homology"/>
<dbReference type="SUPFAM" id="SSF50182">
    <property type="entry name" value="Sm-like ribonucleoproteins"/>
    <property type="match status" value="1"/>
</dbReference>
<dbReference type="InterPro" id="IPR006685">
    <property type="entry name" value="MscS_channel_2nd"/>
</dbReference>
<dbReference type="InterPro" id="IPR049142">
    <property type="entry name" value="MS_channel_1st"/>
</dbReference>
<evidence type="ECO:0000256" key="3">
    <source>
        <dbReference type="ARBA" id="ARBA00022475"/>
    </source>
</evidence>
<dbReference type="SUPFAM" id="SSF82861">
    <property type="entry name" value="Mechanosensitive channel protein MscS (YggB), transmembrane region"/>
    <property type="match status" value="1"/>
</dbReference>
<gene>
    <name evidence="11" type="ORF">C7438_1092</name>
</gene>
<feature type="transmembrane region" description="Helical" evidence="8">
    <location>
        <begin position="93"/>
        <end position="114"/>
    </location>
</feature>
<dbReference type="Proteomes" id="UP000267019">
    <property type="component" value="Unassembled WGS sequence"/>
</dbReference>
<feature type="domain" description="Mechanosensitive ion channel MscS" evidence="9">
    <location>
        <begin position="142"/>
        <end position="208"/>
    </location>
</feature>
<accession>A0A660KUE4</accession>